<comment type="caution">
    <text evidence="15">The sequence shown here is derived from an EMBL/GenBank/DDBJ whole genome shotgun (WGS) entry which is preliminary data.</text>
</comment>
<keyword evidence="13" id="KW-0539">Nucleus</keyword>
<keyword evidence="16" id="KW-1185">Reference proteome</keyword>
<keyword evidence="12" id="KW-0675">Receptor</keyword>
<evidence type="ECO:0000256" key="2">
    <source>
        <dbReference type="ARBA" id="ARBA00004496"/>
    </source>
</evidence>
<evidence type="ECO:0000256" key="7">
    <source>
        <dbReference type="ARBA" id="ARBA00022771"/>
    </source>
</evidence>
<sequence length="270" mass="29919">MSHTDEPRSRCRCSGTRERQSNAILYNILSRQEDCEPTPPERPGCSTSPNSCHCETPRTVCLRTPDETCQGASAVLVKTIRFMRSLPSFQQLPPCDQLALLHACWAPVFILGLAQDGLDFQVSETPACGLLKSILLNGPEPHSATAPPTGRAQPTLPAVHKLKACLHKFWSLDLTPKEYAYLKGAMLFNPDVPHLKASLFIEGLQQEAQHALQEVVLPLHPHDRGRFARILLTASALKTINPSLVTELFFRPIIGPADLQELLAEMLFMR</sequence>
<keyword evidence="4" id="KW-0963">Cytoplasm</keyword>
<evidence type="ECO:0000313" key="15">
    <source>
        <dbReference type="EMBL" id="KAI1894937.1"/>
    </source>
</evidence>
<evidence type="ECO:0000256" key="6">
    <source>
        <dbReference type="ARBA" id="ARBA00022723"/>
    </source>
</evidence>
<dbReference type="GO" id="GO:0003677">
    <property type="term" value="F:DNA binding"/>
    <property type="evidence" value="ECO:0007669"/>
    <property type="project" value="UniProtKB-KW"/>
</dbReference>
<keyword evidence="10" id="KW-0238">DNA-binding</keyword>
<dbReference type="GO" id="GO:0000122">
    <property type="term" value="P:negative regulation of transcription by RNA polymerase II"/>
    <property type="evidence" value="ECO:0007669"/>
    <property type="project" value="TreeGrafter"/>
</dbReference>
<comment type="similarity">
    <text evidence="3">Belongs to the nuclear hormone receptor family. NR0 subfamily.</text>
</comment>
<feature type="domain" description="NR LBD" evidence="14">
    <location>
        <begin position="20"/>
        <end position="270"/>
    </location>
</feature>
<dbReference type="Proteomes" id="UP000829720">
    <property type="component" value="Unassembled WGS sequence"/>
</dbReference>
<dbReference type="GO" id="GO:0005634">
    <property type="term" value="C:nucleus"/>
    <property type="evidence" value="ECO:0007669"/>
    <property type="project" value="UniProtKB-SubCell"/>
</dbReference>
<dbReference type="AlphaFoldDB" id="A0A8T3DHN4"/>
<evidence type="ECO:0000256" key="10">
    <source>
        <dbReference type="ARBA" id="ARBA00023125"/>
    </source>
</evidence>
<evidence type="ECO:0000256" key="9">
    <source>
        <dbReference type="ARBA" id="ARBA00023015"/>
    </source>
</evidence>
<dbReference type="InterPro" id="IPR033544">
    <property type="entry name" value="NR0B1/2"/>
</dbReference>
<dbReference type="InterPro" id="IPR000536">
    <property type="entry name" value="Nucl_hrmn_rcpt_lig-bd"/>
</dbReference>
<dbReference type="GO" id="GO:0003714">
    <property type="term" value="F:transcription corepressor activity"/>
    <property type="evidence" value="ECO:0007669"/>
    <property type="project" value="TreeGrafter"/>
</dbReference>
<dbReference type="OrthoDB" id="9926883at2759"/>
<evidence type="ECO:0000256" key="12">
    <source>
        <dbReference type="ARBA" id="ARBA00023170"/>
    </source>
</evidence>
<evidence type="ECO:0000259" key="14">
    <source>
        <dbReference type="PROSITE" id="PS51843"/>
    </source>
</evidence>
<evidence type="ECO:0000256" key="8">
    <source>
        <dbReference type="ARBA" id="ARBA00022833"/>
    </source>
</evidence>
<keyword evidence="5" id="KW-0678">Repressor</keyword>
<keyword evidence="8" id="KW-0862">Zinc</keyword>
<keyword evidence="9" id="KW-0805">Transcription regulation</keyword>
<keyword evidence="11" id="KW-0804">Transcription</keyword>
<evidence type="ECO:0000256" key="11">
    <source>
        <dbReference type="ARBA" id="ARBA00023163"/>
    </source>
</evidence>
<dbReference type="SMART" id="SM00430">
    <property type="entry name" value="HOLI"/>
    <property type="match status" value="1"/>
</dbReference>
<dbReference type="EMBL" id="JAERUA010000010">
    <property type="protein sequence ID" value="KAI1894937.1"/>
    <property type="molecule type" value="Genomic_DNA"/>
</dbReference>
<keyword evidence="7" id="KW-0863">Zinc-finger</keyword>
<evidence type="ECO:0000256" key="5">
    <source>
        <dbReference type="ARBA" id="ARBA00022491"/>
    </source>
</evidence>
<organism evidence="15 16">
    <name type="scientific">Albula goreensis</name>
    <dbReference type="NCBI Taxonomy" id="1534307"/>
    <lineage>
        <taxon>Eukaryota</taxon>
        <taxon>Metazoa</taxon>
        <taxon>Chordata</taxon>
        <taxon>Craniata</taxon>
        <taxon>Vertebrata</taxon>
        <taxon>Euteleostomi</taxon>
        <taxon>Actinopterygii</taxon>
        <taxon>Neopterygii</taxon>
        <taxon>Teleostei</taxon>
        <taxon>Albuliformes</taxon>
        <taxon>Albulidae</taxon>
        <taxon>Albula</taxon>
    </lineage>
</organism>
<evidence type="ECO:0000256" key="13">
    <source>
        <dbReference type="ARBA" id="ARBA00023242"/>
    </source>
</evidence>
<dbReference type="GO" id="GO:0007623">
    <property type="term" value="P:circadian rhythm"/>
    <property type="evidence" value="ECO:0007669"/>
    <property type="project" value="TreeGrafter"/>
</dbReference>
<name>A0A8T3DHN4_9TELE</name>
<dbReference type="SUPFAM" id="SSF48508">
    <property type="entry name" value="Nuclear receptor ligand-binding domain"/>
    <property type="match status" value="1"/>
</dbReference>
<evidence type="ECO:0000256" key="1">
    <source>
        <dbReference type="ARBA" id="ARBA00004123"/>
    </source>
</evidence>
<dbReference type="Pfam" id="PF00104">
    <property type="entry name" value="Hormone_recep"/>
    <property type="match status" value="1"/>
</dbReference>
<protein>
    <recommendedName>
        <fullName evidence="14">NR LBD domain-containing protein</fullName>
    </recommendedName>
</protein>
<evidence type="ECO:0000256" key="3">
    <source>
        <dbReference type="ARBA" id="ARBA00006647"/>
    </source>
</evidence>
<dbReference type="InterPro" id="IPR035500">
    <property type="entry name" value="NHR-like_dom_sf"/>
</dbReference>
<accession>A0A8T3DHN4</accession>
<gene>
    <name evidence="15" type="ORF">AGOR_G00120900</name>
</gene>
<dbReference type="PROSITE" id="PS51843">
    <property type="entry name" value="NR_LBD"/>
    <property type="match status" value="1"/>
</dbReference>
<evidence type="ECO:0000313" key="16">
    <source>
        <dbReference type="Proteomes" id="UP000829720"/>
    </source>
</evidence>
<reference evidence="15" key="1">
    <citation type="submission" date="2021-01" db="EMBL/GenBank/DDBJ databases">
        <authorList>
            <person name="Zahm M."/>
            <person name="Roques C."/>
            <person name="Cabau C."/>
            <person name="Klopp C."/>
            <person name="Donnadieu C."/>
            <person name="Jouanno E."/>
            <person name="Lampietro C."/>
            <person name="Louis A."/>
            <person name="Herpin A."/>
            <person name="Echchiki A."/>
            <person name="Berthelot C."/>
            <person name="Parey E."/>
            <person name="Roest-Crollius H."/>
            <person name="Braasch I."/>
            <person name="Postlethwait J."/>
            <person name="Bobe J."/>
            <person name="Montfort J."/>
            <person name="Bouchez O."/>
            <person name="Begum T."/>
            <person name="Mejri S."/>
            <person name="Adams A."/>
            <person name="Chen W.-J."/>
            <person name="Guiguen Y."/>
        </authorList>
    </citation>
    <scope>NUCLEOTIDE SEQUENCE</scope>
    <source>
        <tissue evidence="15">Blood</tissue>
    </source>
</reference>
<keyword evidence="6" id="KW-0479">Metal-binding</keyword>
<evidence type="ECO:0000256" key="4">
    <source>
        <dbReference type="ARBA" id="ARBA00022490"/>
    </source>
</evidence>
<dbReference type="PANTHER" id="PTHR24081:SF0">
    <property type="entry name" value="NUCLEAR RECEPTOR SUBFAMILY 0 GROUP B MEMBER 2"/>
    <property type="match status" value="1"/>
</dbReference>
<dbReference type="GO" id="GO:0005737">
    <property type="term" value="C:cytoplasm"/>
    <property type="evidence" value="ECO:0007669"/>
    <property type="project" value="UniProtKB-SubCell"/>
</dbReference>
<proteinExistence type="inferred from homology"/>
<comment type="subcellular location">
    <subcellularLocation>
        <location evidence="2">Cytoplasm</location>
    </subcellularLocation>
    <subcellularLocation>
        <location evidence="1">Nucleus</location>
    </subcellularLocation>
</comment>
<dbReference type="GO" id="GO:0008270">
    <property type="term" value="F:zinc ion binding"/>
    <property type="evidence" value="ECO:0007669"/>
    <property type="project" value="UniProtKB-KW"/>
</dbReference>
<dbReference type="PANTHER" id="PTHR24081">
    <property type="entry name" value="NUCLEAR RECEPTOR SUBFAMILY 0 GROUP B"/>
    <property type="match status" value="1"/>
</dbReference>
<dbReference type="Gene3D" id="1.10.565.10">
    <property type="entry name" value="Retinoid X Receptor"/>
    <property type="match status" value="1"/>
</dbReference>
<dbReference type="PRINTS" id="PR00398">
    <property type="entry name" value="STRDHORMONER"/>
</dbReference>
<dbReference type="InterPro" id="IPR001723">
    <property type="entry name" value="Nuclear_hrmn_rcpt"/>
</dbReference>